<dbReference type="AlphaFoldDB" id="A0A165Z3T3"/>
<dbReference type="PANTHER" id="PTHR42912">
    <property type="entry name" value="METHYLTRANSFERASE"/>
    <property type="match status" value="1"/>
</dbReference>
<reference evidence="2" key="1">
    <citation type="journal article" date="2016" name="Nat. Genet.">
        <title>A high-quality carrot genome assembly provides new insights into carotenoid accumulation and asterid genome evolution.</title>
        <authorList>
            <person name="Iorizzo M."/>
            <person name="Ellison S."/>
            <person name="Senalik D."/>
            <person name="Zeng P."/>
            <person name="Satapoomin P."/>
            <person name="Huang J."/>
            <person name="Bowman M."/>
            <person name="Iovene M."/>
            <person name="Sanseverino W."/>
            <person name="Cavagnaro P."/>
            <person name="Yildiz M."/>
            <person name="Macko-Podgorni A."/>
            <person name="Moranska E."/>
            <person name="Grzebelus E."/>
            <person name="Grzebelus D."/>
            <person name="Ashrafi H."/>
            <person name="Zheng Z."/>
            <person name="Cheng S."/>
            <person name="Spooner D."/>
            <person name="Van Deynze A."/>
            <person name="Simon P."/>
        </authorList>
    </citation>
    <scope>NUCLEOTIDE SEQUENCE [LARGE SCALE GENOMIC DNA]</scope>
    <source>
        <tissue evidence="2">Leaf</tissue>
    </source>
</reference>
<dbReference type="Gramene" id="KZM99576">
    <property type="protein sequence ID" value="KZM99576"/>
    <property type="gene ID" value="DCAR_013062"/>
</dbReference>
<accession>A0A165Z3T3</accession>
<organism evidence="2">
    <name type="scientific">Daucus carota subsp. sativus</name>
    <name type="common">Carrot</name>
    <dbReference type="NCBI Taxonomy" id="79200"/>
    <lineage>
        <taxon>Eukaryota</taxon>
        <taxon>Viridiplantae</taxon>
        <taxon>Streptophyta</taxon>
        <taxon>Embryophyta</taxon>
        <taxon>Tracheophyta</taxon>
        <taxon>Spermatophyta</taxon>
        <taxon>Magnoliopsida</taxon>
        <taxon>eudicotyledons</taxon>
        <taxon>Gunneridae</taxon>
        <taxon>Pentapetalae</taxon>
        <taxon>asterids</taxon>
        <taxon>campanulids</taxon>
        <taxon>Apiales</taxon>
        <taxon>Apiaceae</taxon>
        <taxon>Apioideae</taxon>
        <taxon>Scandiceae</taxon>
        <taxon>Daucinae</taxon>
        <taxon>Daucus</taxon>
        <taxon>Daucus sect. Daucus</taxon>
    </lineage>
</organism>
<dbReference type="InterPro" id="IPR013216">
    <property type="entry name" value="Methyltransf_11"/>
</dbReference>
<comment type="caution">
    <text evidence="2">The sequence shown here is derived from an EMBL/GenBank/DDBJ whole genome shotgun (WGS) entry which is preliminary data.</text>
</comment>
<dbReference type="InterPro" id="IPR050508">
    <property type="entry name" value="Methyltransf_Superfamily"/>
</dbReference>
<feature type="domain" description="Methyltransferase type 11" evidence="1">
    <location>
        <begin position="146"/>
        <end position="200"/>
    </location>
</feature>
<dbReference type="GO" id="GO:0009820">
    <property type="term" value="P:alkaloid metabolic process"/>
    <property type="evidence" value="ECO:0007669"/>
    <property type="project" value="UniProtKB-KW"/>
</dbReference>
<dbReference type="STRING" id="79200.A0A165Z3T3"/>
<dbReference type="Gene3D" id="3.40.50.150">
    <property type="entry name" value="Vaccinia Virus protein VP39"/>
    <property type="match status" value="1"/>
</dbReference>
<dbReference type="InterPro" id="IPR029063">
    <property type="entry name" value="SAM-dependent_MTases_sf"/>
</dbReference>
<dbReference type="Pfam" id="PF08241">
    <property type="entry name" value="Methyltransf_11"/>
    <property type="match status" value="1"/>
</dbReference>
<dbReference type="OMA" id="ISWKHAK"/>
<protein>
    <recommendedName>
        <fullName evidence="1">Methyltransferase type 11 domain-containing protein</fullName>
    </recommendedName>
</protein>
<evidence type="ECO:0000313" key="2">
    <source>
        <dbReference type="EMBL" id="KZM99576.1"/>
    </source>
</evidence>
<dbReference type="PANTHER" id="PTHR42912:SF80">
    <property type="entry name" value="METHYLTRANSFERASE DOMAIN-CONTAINING PROTEIN"/>
    <property type="match status" value="1"/>
</dbReference>
<evidence type="ECO:0000259" key="1">
    <source>
        <dbReference type="Pfam" id="PF08241"/>
    </source>
</evidence>
<proteinExistence type="predicted"/>
<dbReference type="GO" id="GO:0008757">
    <property type="term" value="F:S-adenosylmethionine-dependent methyltransferase activity"/>
    <property type="evidence" value="ECO:0007669"/>
    <property type="project" value="InterPro"/>
</dbReference>
<dbReference type="EMBL" id="LNRQ01000004">
    <property type="protein sequence ID" value="KZM99576.1"/>
    <property type="molecule type" value="Genomic_DNA"/>
</dbReference>
<dbReference type="SUPFAM" id="SSF53335">
    <property type="entry name" value="S-adenosyl-L-methionine-dependent methyltransferases"/>
    <property type="match status" value="1"/>
</dbReference>
<name>A0A165Z3T3_DAUCS</name>
<sequence length="262" mass="29360">MGAFVSFSRVKMAASSGGEMMGYEEGALERPKWSGETPLSRLVRALISFKPLYSLLKLGARQVLISTAEKKNIPWREMTKEILDSDVYKLMDDIQDTSLVYPDYYLNPFHAYDEGNLSWLAAAEAEAATMSMVRRAIPDASSLDEANQIGLDLSPYFLAVAKFKELKSSPRKNPISWKHAKGEDTSLPSQSFDIVSISYVPKSKILQELSPVLFTLMKSTEPFLDEYYLTDLEATIKEAGFVNVQTILTDPRHRTVTATVPR</sequence>
<gene>
    <name evidence="2" type="ORF">DCAR_013062</name>
</gene>